<organism evidence="2 3">
    <name type="scientific">Candidatus Yanofskybacteria bacterium GW2011_GWB1_45_11</name>
    <dbReference type="NCBI Taxonomy" id="1619026"/>
    <lineage>
        <taxon>Bacteria</taxon>
        <taxon>Candidatus Yanofskyibacteriota</taxon>
    </lineage>
</organism>
<keyword evidence="1" id="KW-0812">Transmembrane</keyword>
<accession>A0A0G1P1S9</accession>
<evidence type="ECO:0000256" key="1">
    <source>
        <dbReference type="SAM" id="Phobius"/>
    </source>
</evidence>
<keyword evidence="1" id="KW-1133">Transmembrane helix</keyword>
<gene>
    <name evidence="2" type="ORF">UW90_C0003G0053</name>
</gene>
<name>A0A0G1P1S9_9BACT</name>
<feature type="transmembrane region" description="Helical" evidence="1">
    <location>
        <begin position="73"/>
        <end position="93"/>
    </location>
</feature>
<sequence>MKVRLYPKSPDRLINDNDSCRGFMSGLMRDHNLSFADVSKIDNANLKQVNMIGSEGKPILESWWQVIKDNPNCILVLNVFFTTIMLFLIILLFI</sequence>
<dbReference type="AlphaFoldDB" id="A0A0G1P1S9"/>
<reference evidence="2 3" key="1">
    <citation type="journal article" date="2015" name="Nature">
        <title>rRNA introns, odd ribosomes, and small enigmatic genomes across a large radiation of phyla.</title>
        <authorList>
            <person name="Brown C.T."/>
            <person name="Hug L.A."/>
            <person name="Thomas B.C."/>
            <person name="Sharon I."/>
            <person name="Castelle C.J."/>
            <person name="Singh A."/>
            <person name="Wilkins M.J."/>
            <person name="Williams K.H."/>
            <person name="Banfield J.F."/>
        </authorList>
    </citation>
    <scope>NUCLEOTIDE SEQUENCE [LARGE SCALE GENOMIC DNA]</scope>
</reference>
<dbReference type="EMBL" id="LCKD01000003">
    <property type="protein sequence ID" value="KKT90329.1"/>
    <property type="molecule type" value="Genomic_DNA"/>
</dbReference>
<evidence type="ECO:0000313" key="3">
    <source>
        <dbReference type="Proteomes" id="UP000034368"/>
    </source>
</evidence>
<proteinExistence type="predicted"/>
<keyword evidence="1" id="KW-0472">Membrane</keyword>
<dbReference type="Proteomes" id="UP000034368">
    <property type="component" value="Unassembled WGS sequence"/>
</dbReference>
<comment type="caution">
    <text evidence="2">The sequence shown here is derived from an EMBL/GenBank/DDBJ whole genome shotgun (WGS) entry which is preliminary data.</text>
</comment>
<evidence type="ECO:0000313" key="2">
    <source>
        <dbReference type="EMBL" id="KKT90329.1"/>
    </source>
</evidence>
<protein>
    <submittedName>
        <fullName evidence="2">Uncharacterized protein</fullName>
    </submittedName>
</protein>